<protein>
    <submittedName>
        <fullName evidence="1">Putative rossmann-like alpha/beta/alpha sandwich protein</fullName>
    </submittedName>
</protein>
<name>A0A6A4N4W8_LUPAL</name>
<dbReference type="OrthoDB" id="786795at2759"/>
<keyword evidence="2" id="KW-1185">Reference proteome</keyword>
<reference evidence="2" key="1">
    <citation type="journal article" date="2020" name="Nat. Commun.">
        <title>Genome sequence of the cluster root forming white lupin.</title>
        <authorList>
            <person name="Hufnagel B."/>
            <person name="Marques A."/>
            <person name="Soriano A."/>
            <person name="Marques L."/>
            <person name="Divol F."/>
            <person name="Doumas P."/>
            <person name="Sallet E."/>
            <person name="Mancinotti D."/>
            <person name="Carrere S."/>
            <person name="Marande W."/>
            <person name="Arribat S."/>
            <person name="Keller J."/>
            <person name="Huneau C."/>
            <person name="Blein T."/>
            <person name="Aime D."/>
            <person name="Laguerre M."/>
            <person name="Taylor J."/>
            <person name="Schubert V."/>
            <person name="Nelson M."/>
            <person name="Geu-Flores F."/>
            <person name="Crespi M."/>
            <person name="Gallardo-Guerrero K."/>
            <person name="Delaux P.-M."/>
            <person name="Salse J."/>
            <person name="Berges H."/>
            <person name="Guyot R."/>
            <person name="Gouzy J."/>
            <person name="Peret B."/>
        </authorList>
    </citation>
    <scope>NUCLEOTIDE SEQUENCE [LARGE SCALE GENOMIC DNA]</scope>
    <source>
        <strain evidence="2">cv. Amiga</strain>
    </source>
</reference>
<gene>
    <name evidence="1" type="ORF">Lalb_Chr24g0401771</name>
</gene>
<dbReference type="AlphaFoldDB" id="A0A6A4N4W8"/>
<evidence type="ECO:0000313" key="2">
    <source>
        <dbReference type="Proteomes" id="UP000447434"/>
    </source>
</evidence>
<comment type="caution">
    <text evidence="1">The sequence shown here is derived from an EMBL/GenBank/DDBJ whole genome shotgun (WGS) entry which is preliminary data.</text>
</comment>
<proteinExistence type="predicted"/>
<sequence length="64" mass="7127">MMKILKMNSAEKKIGAGRIVAVAIENNKTSQYAAKWAVENLLPKDQSLFLIHVRTKPPDSKSCN</sequence>
<dbReference type="EMBL" id="WOCE01000024">
    <property type="protein sequence ID" value="KAE9586415.1"/>
    <property type="molecule type" value="Genomic_DNA"/>
</dbReference>
<dbReference type="Proteomes" id="UP000447434">
    <property type="component" value="Chromosome 24"/>
</dbReference>
<evidence type="ECO:0000313" key="1">
    <source>
        <dbReference type="EMBL" id="KAE9586415.1"/>
    </source>
</evidence>
<accession>A0A6A4N4W8</accession>
<organism evidence="1 2">
    <name type="scientific">Lupinus albus</name>
    <name type="common">White lupine</name>
    <name type="synonym">Lupinus termis</name>
    <dbReference type="NCBI Taxonomy" id="3870"/>
    <lineage>
        <taxon>Eukaryota</taxon>
        <taxon>Viridiplantae</taxon>
        <taxon>Streptophyta</taxon>
        <taxon>Embryophyta</taxon>
        <taxon>Tracheophyta</taxon>
        <taxon>Spermatophyta</taxon>
        <taxon>Magnoliopsida</taxon>
        <taxon>eudicotyledons</taxon>
        <taxon>Gunneridae</taxon>
        <taxon>Pentapetalae</taxon>
        <taxon>rosids</taxon>
        <taxon>fabids</taxon>
        <taxon>Fabales</taxon>
        <taxon>Fabaceae</taxon>
        <taxon>Papilionoideae</taxon>
        <taxon>50 kb inversion clade</taxon>
        <taxon>genistoids sensu lato</taxon>
        <taxon>core genistoids</taxon>
        <taxon>Genisteae</taxon>
        <taxon>Lupinus</taxon>
    </lineage>
</organism>